<evidence type="ECO:0000313" key="3">
    <source>
        <dbReference type="Proteomes" id="UP001429354"/>
    </source>
</evidence>
<gene>
    <name evidence="2" type="ORF">DT603_13105</name>
</gene>
<dbReference type="CDD" id="cd03443">
    <property type="entry name" value="PaaI_thioesterase"/>
    <property type="match status" value="1"/>
</dbReference>
<dbReference type="Gene3D" id="3.10.129.10">
    <property type="entry name" value="Hotdog Thioesterase"/>
    <property type="match status" value="1"/>
</dbReference>
<dbReference type="InterPro" id="IPR006683">
    <property type="entry name" value="Thioestr_dom"/>
</dbReference>
<feature type="domain" description="Thioesterase" evidence="1">
    <location>
        <begin position="60"/>
        <end position="134"/>
    </location>
</feature>
<sequence>MPILSGNAINDRLQSLLPPGVELQIPPSCMLDMHGEPMEYEEGVRLSVRFPVLPRYANPMGHMQGGYIVAALDNTLGPFSYLIAPPSVTGTLNTQYLRPVTADTAFIVCTARLLERTRGTLYLLGEACNPEGKIVALCQATCQILATKSP</sequence>
<organism evidence="2 3">
    <name type="scientific">Pseudoxanthomonas gei</name>
    <dbReference type="NCBI Taxonomy" id="1383030"/>
    <lineage>
        <taxon>Bacteria</taxon>
        <taxon>Pseudomonadati</taxon>
        <taxon>Pseudomonadota</taxon>
        <taxon>Gammaproteobacteria</taxon>
        <taxon>Lysobacterales</taxon>
        <taxon>Lysobacteraceae</taxon>
        <taxon>Pseudoxanthomonas</taxon>
    </lineage>
</organism>
<protein>
    <submittedName>
        <fullName evidence="2">PaaI family thioesterase</fullName>
    </submittedName>
</protein>
<evidence type="ECO:0000259" key="1">
    <source>
        <dbReference type="Pfam" id="PF03061"/>
    </source>
</evidence>
<dbReference type="Proteomes" id="UP001429354">
    <property type="component" value="Unassembled WGS sequence"/>
</dbReference>
<keyword evidence="3" id="KW-1185">Reference proteome</keyword>
<dbReference type="SUPFAM" id="SSF54637">
    <property type="entry name" value="Thioesterase/thiol ester dehydrase-isomerase"/>
    <property type="match status" value="1"/>
</dbReference>
<accession>A0ABX0ADW5</accession>
<evidence type="ECO:0000313" key="2">
    <source>
        <dbReference type="EMBL" id="NDK39782.1"/>
    </source>
</evidence>
<reference evidence="2 3" key="1">
    <citation type="submission" date="2018-07" db="EMBL/GenBank/DDBJ databases">
        <title>Whole genome Sequencing of Pseudoxanthomonas gei KCTC 32298 (T).</title>
        <authorList>
            <person name="Kumar S."/>
            <person name="Bansal K."/>
            <person name="Kaur A."/>
            <person name="Patil P."/>
            <person name="Sharma S."/>
            <person name="Patil P.B."/>
        </authorList>
    </citation>
    <scope>NUCLEOTIDE SEQUENCE [LARGE SCALE GENOMIC DNA]</scope>
    <source>
        <strain evidence="2 3">KCTC 32298</strain>
    </source>
</reference>
<dbReference type="RefSeq" id="WP_162350444.1">
    <property type="nucleotide sequence ID" value="NZ_QOVG01000009.1"/>
</dbReference>
<comment type="caution">
    <text evidence="2">The sequence shown here is derived from an EMBL/GenBank/DDBJ whole genome shotgun (WGS) entry which is preliminary data.</text>
</comment>
<proteinExistence type="predicted"/>
<dbReference type="Pfam" id="PF03061">
    <property type="entry name" value="4HBT"/>
    <property type="match status" value="1"/>
</dbReference>
<dbReference type="EMBL" id="QOVG01000009">
    <property type="protein sequence ID" value="NDK39782.1"/>
    <property type="molecule type" value="Genomic_DNA"/>
</dbReference>
<dbReference type="InterPro" id="IPR029069">
    <property type="entry name" value="HotDog_dom_sf"/>
</dbReference>
<name>A0ABX0ADW5_9GAMM</name>